<organism evidence="1 2">
    <name type="scientific">Fermentimonas caenicola</name>
    <dbReference type="NCBI Taxonomy" id="1562970"/>
    <lineage>
        <taxon>Bacteria</taxon>
        <taxon>Pseudomonadati</taxon>
        <taxon>Bacteroidota</taxon>
        <taxon>Bacteroidia</taxon>
        <taxon>Bacteroidales</taxon>
        <taxon>Dysgonomonadaceae</taxon>
        <taxon>Fermentimonas</taxon>
    </lineage>
</organism>
<evidence type="ECO:0000313" key="2">
    <source>
        <dbReference type="Proteomes" id="UP000032417"/>
    </source>
</evidence>
<dbReference type="AlphaFoldDB" id="A0A098C2G4"/>
<dbReference type="KEGG" id="pbt:ING2E5B_1860"/>
<reference evidence="1 2" key="1">
    <citation type="submission" date="2014-08" db="EMBL/GenBank/DDBJ databases">
        <authorList>
            <person name="Wibberg D."/>
        </authorList>
    </citation>
    <scope>NUCLEOTIDE SEQUENCE [LARGE SCALE GENOMIC DNA]</scope>
    <source>
        <strain evidence="2">ING2-E5B</strain>
    </source>
</reference>
<dbReference type="STRING" id="1562970.ING2E5B_1860"/>
<evidence type="ECO:0000313" key="1">
    <source>
        <dbReference type="EMBL" id="CEA16598.1"/>
    </source>
</evidence>
<gene>
    <name evidence="1" type="ORF">ING2E5B_1860</name>
</gene>
<keyword evidence="2" id="KW-1185">Reference proteome</keyword>
<dbReference type="Pfam" id="PF14907">
    <property type="entry name" value="NTP_transf_5"/>
    <property type="match status" value="1"/>
</dbReference>
<dbReference type="Proteomes" id="UP000032417">
    <property type="component" value="Chromosome 1"/>
</dbReference>
<name>A0A098C2G4_9BACT</name>
<proteinExistence type="predicted"/>
<dbReference type="HOGENOM" id="CLU_045664_1_0_10"/>
<accession>A0A098C2G4</accession>
<evidence type="ECO:0008006" key="3">
    <source>
        <dbReference type="Google" id="ProtNLM"/>
    </source>
</evidence>
<dbReference type="InterPro" id="IPR039498">
    <property type="entry name" value="NTP_transf_5"/>
</dbReference>
<dbReference type="OrthoDB" id="9812148at2"/>
<dbReference type="EMBL" id="LN515532">
    <property type="protein sequence ID" value="CEA16598.1"/>
    <property type="molecule type" value="Genomic_DNA"/>
</dbReference>
<sequence length="373" mass="44202">MNNLTISLFLELIKSAIWNRKAEETLFTDIDEQIWTELVSFAESQSVSALLYDGIMTLPESVWPDRKIIYKLFLQTQFIEKRNRRFNEELKNIFWEYEKLNTPFILLKGQGNALFYPIPNHRSPGDIDLYLFNKGDYQKVNRWAVSNGYEMDDENIHHQGFIYNDIQIENHKNICFFGIDKYDKLFSEKIQDVVENNKFKEVEIEGLKVKVLPDELNAFYIFYHIFHHFIHLGIGMKQICDWVLFMKTNSDNINRSSFNLLVDSFDLSYAMKQFAAFAIKYLEAKPEYFPFETDIKGKYVDLILDDVFSGGNFGYDLFKRKTFQNDLHRKWYSFKHSTVRISRIIGLAPQHIKPLPYIKLTTNLKLLLTGKKY</sequence>
<protein>
    <recommendedName>
        <fullName evidence="3">Nucleotidyltransferase family protein</fullName>
    </recommendedName>
</protein>